<evidence type="ECO:0000313" key="2">
    <source>
        <dbReference type="Proteomes" id="UP000221165"/>
    </source>
</evidence>
<dbReference type="VEuPathDB" id="ToxoDB:CSUI_004833"/>
<comment type="caution">
    <text evidence="1">The sequence shown here is derived from an EMBL/GenBank/DDBJ whole genome shotgun (WGS) entry which is preliminary data.</text>
</comment>
<proteinExistence type="predicted"/>
<keyword evidence="2" id="KW-1185">Reference proteome</keyword>
<gene>
    <name evidence="1" type="ORF">CSUI_004833</name>
</gene>
<dbReference type="Proteomes" id="UP000221165">
    <property type="component" value="Unassembled WGS sequence"/>
</dbReference>
<reference evidence="1 2" key="1">
    <citation type="journal article" date="2017" name="Int. J. Parasitol.">
        <title>The genome of the protozoan parasite Cystoisospora suis and a reverse vaccinology approach to identify vaccine candidates.</title>
        <authorList>
            <person name="Palmieri N."/>
            <person name="Shrestha A."/>
            <person name="Ruttkowski B."/>
            <person name="Beck T."/>
            <person name="Vogl C."/>
            <person name="Tomley F."/>
            <person name="Blake D.P."/>
            <person name="Joachim A."/>
        </authorList>
    </citation>
    <scope>NUCLEOTIDE SEQUENCE [LARGE SCALE GENOMIC DNA]</scope>
    <source>
        <strain evidence="1 2">Wien I</strain>
    </source>
</reference>
<dbReference type="AlphaFoldDB" id="A0A2C6KZ37"/>
<feature type="non-terminal residue" evidence="1">
    <location>
        <position position="27"/>
    </location>
</feature>
<evidence type="ECO:0000313" key="1">
    <source>
        <dbReference type="EMBL" id="PHJ21328.1"/>
    </source>
</evidence>
<name>A0A2C6KZ37_9APIC</name>
<sequence length="27" mass="2981">MLSIKGTDTLKQTITCTFVPFPLKCHG</sequence>
<protein>
    <submittedName>
        <fullName evidence="1">Uncharacterized protein</fullName>
    </submittedName>
</protein>
<accession>A0A2C6KZ37</accession>
<organism evidence="1 2">
    <name type="scientific">Cystoisospora suis</name>
    <dbReference type="NCBI Taxonomy" id="483139"/>
    <lineage>
        <taxon>Eukaryota</taxon>
        <taxon>Sar</taxon>
        <taxon>Alveolata</taxon>
        <taxon>Apicomplexa</taxon>
        <taxon>Conoidasida</taxon>
        <taxon>Coccidia</taxon>
        <taxon>Eucoccidiorida</taxon>
        <taxon>Eimeriorina</taxon>
        <taxon>Sarcocystidae</taxon>
        <taxon>Cystoisospora</taxon>
    </lineage>
</organism>
<dbReference type="EMBL" id="MIGC01002308">
    <property type="protein sequence ID" value="PHJ21328.1"/>
    <property type="molecule type" value="Genomic_DNA"/>
</dbReference>